<dbReference type="SUPFAM" id="SSF46785">
    <property type="entry name" value="Winged helix' DNA-binding domain"/>
    <property type="match status" value="1"/>
</dbReference>
<dbReference type="InterPro" id="IPR036390">
    <property type="entry name" value="WH_DNA-bd_sf"/>
</dbReference>
<dbReference type="SMART" id="SM00866">
    <property type="entry name" value="UTRA"/>
    <property type="match status" value="1"/>
</dbReference>
<dbReference type="Gene3D" id="1.10.10.10">
    <property type="entry name" value="Winged helix-like DNA-binding domain superfamily/Winged helix DNA-binding domain"/>
    <property type="match status" value="1"/>
</dbReference>
<dbReference type="InterPro" id="IPR000524">
    <property type="entry name" value="Tscrpt_reg_HTH_GntR"/>
</dbReference>
<protein>
    <submittedName>
        <fullName evidence="5">GntR family transcriptional regulator</fullName>
    </submittedName>
</protein>
<reference evidence="6" key="1">
    <citation type="submission" date="2017-04" db="EMBL/GenBank/DDBJ databases">
        <title>Function of individual gut microbiota members based on whole genome sequencing of pure cultures obtained from chicken caecum.</title>
        <authorList>
            <person name="Medvecky M."/>
            <person name="Cejkova D."/>
            <person name="Polansky O."/>
            <person name="Karasova D."/>
            <person name="Kubasova T."/>
            <person name="Cizek A."/>
            <person name="Rychlik I."/>
        </authorList>
    </citation>
    <scope>NUCLEOTIDE SEQUENCE [LARGE SCALE GENOMIC DNA]</scope>
    <source>
        <strain evidence="6">An5</strain>
    </source>
</reference>
<evidence type="ECO:0000256" key="2">
    <source>
        <dbReference type="ARBA" id="ARBA00023125"/>
    </source>
</evidence>
<dbReference type="PANTHER" id="PTHR44846">
    <property type="entry name" value="MANNOSYL-D-GLYCERATE TRANSPORT/METABOLISM SYSTEM REPRESSOR MNGR-RELATED"/>
    <property type="match status" value="1"/>
</dbReference>
<dbReference type="PROSITE" id="PS50949">
    <property type="entry name" value="HTH_GNTR"/>
    <property type="match status" value="1"/>
</dbReference>
<dbReference type="EMBL" id="NFIE01000034">
    <property type="protein sequence ID" value="OUN84046.1"/>
    <property type="molecule type" value="Genomic_DNA"/>
</dbReference>
<dbReference type="RefSeq" id="WP_094336088.1">
    <property type="nucleotide sequence ID" value="NZ_NFIE01000034.1"/>
</dbReference>
<comment type="caution">
    <text evidence="5">The sequence shown here is derived from an EMBL/GenBank/DDBJ whole genome shotgun (WGS) entry which is preliminary data.</text>
</comment>
<dbReference type="SMART" id="SM00345">
    <property type="entry name" value="HTH_GNTR"/>
    <property type="match status" value="1"/>
</dbReference>
<dbReference type="FunFam" id="1.10.10.10:FF:000079">
    <property type="entry name" value="GntR family transcriptional regulator"/>
    <property type="match status" value="1"/>
</dbReference>
<dbReference type="GO" id="GO:0045892">
    <property type="term" value="P:negative regulation of DNA-templated transcription"/>
    <property type="evidence" value="ECO:0007669"/>
    <property type="project" value="TreeGrafter"/>
</dbReference>
<keyword evidence="6" id="KW-1185">Reference proteome</keyword>
<evidence type="ECO:0000256" key="1">
    <source>
        <dbReference type="ARBA" id="ARBA00023015"/>
    </source>
</evidence>
<evidence type="ECO:0000313" key="5">
    <source>
        <dbReference type="EMBL" id="OUN84046.1"/>
    </source>
</evidence>
<name>A0A1Y3XEN2_9ACTN</name>
<feature type="domain" description="HTH gntR-type" evidence="4">
    <location>
        <begin position="10"/>
        <end position="78"/>
    </location>
</feature>
<keyword evidence="1" id="KW-0805">Transcription regulation</keyword>
<dbReference type="InterPro" id="IPR011663">
    <property type="entry name" value="UTRA"/>
</dbReference>
<gene>
    <name evidence="5" type="ORF">B5G02_09860</name>
</gene>
<proteinExistence type="predicted"/>
<organism evidence="5 6">
    <name type="scientific">[Collinsella] massiliensis</name>
    <dbReference type="NCBI Taxonomy" id="1232426"/>
    <lineage>
        <taxon>Bacteria</taxon>
        <taxon>Bacillati</taxon>
        <taxon>Actinomycetota</taxon>
        <taxon>Coriobacteriia</taxon>
        <taxon>Coriobacteriales</taxon>
        <taxon>Coriobacteriaceae</taxon>
        <taxon>Enorma</taxon>
    </lineage>
</organism>
<keyword evidence="2" id="KW-0238">DNA-binding</keyword>
<sequence>MGRLEQRTSIPLYEQVMNGIRDKIESGAYQPGSQIPTEHELAEAYRVGRVTVRRAIEELAAEGYLTKQQGRGTFVNPPKLLRKVQFGTDVQSFSAACREDGMEAGSTLVARLTAPAGSELAAFLGIPEGDEVLVIERLRTADGVPVLLDRHYLHRERFAFLLGEQLDGPVSLFELLRDRAGIRPRQAPGRTIEIARANREVAAALGVPEGEPLFLMKSRFFDAEGAPIFVGWQYIVGSRFVLCA</sequence>
<dbReference type="InterPro" id="IPR050679">
    <property type="entry name" value="Bact_HTH_transcr_reg"/>
</dbReference>
<dbReference type="AlphaFoldDB" id="A0A1Y3XEN2"/>
<dbReference type="Proteomes" id="UP000195781">
    <property type="component" value="Unassembled WGS sequence"/>
</dbReference>
<dbReference type="InterPro" id="IPR036388">
    <property type="entry name" value="WH-like_DNA-bd_sf"/>
</dbReference>
<dbReference type="Pfam" id="PF00392">
    <property type="entry name" value="GntR"/>
    <property type="match status" value="1"/>
</dbReference>
<dbReference type="PANTHER" id="PTHR44846:SF1">
    <property type="entry name" value="MANNOSYL-D-GLYCERATE TRANSPORT_METABOLISM SYSTEM REPRESSOR MNGR-RELATED"/>
    <property type="match status" value="1"/>
</dbReference>
<evidence type="ECO:0000259" key="4">
    <source>
        <dbReference type="PROSITE" id="PS50949"/>
    </source>
</evidence>
<dbReference type="Gene3D" id="3.40.1410.10">
    <property type="entry name" value="Chorismate lyase-like"/>
    <property type="match status" value="1"/>
</dbReference>
<keyword evidence="3" id="KW-0804">Transcription</keyword>
<dbReference type="CDD" id="cd07377">
    <property type="entry name" value="WHTH_GntR"/>
    <property type="match status" value="1"/>
</dbReference>
<evidence type="ECO:0000256" key="3">
    <source>
        <dbReference type="ARBA" id="ARBA00023163"/>
    </source>
</evidence>
<dbReference type="GO" id="GO:0003677">
    <property type="term" value="F:DNA binding"/>
    <property type="evidence" value="ECO:0007669"/>
    <property type="project" value="UniProtKB-KW"/>
</dbReference>
<dbReference type="OrthoDB" id="7363114at2"/>
<accession>A0A1Y3XEN2</accession>
<dbReference type="Pfam" id="PF07702">
    <property type="entry name" value="UTRA"/>
    <property type="match status" value="1"/>
</dbReference>
<dbReference type="PRINTS" id="PR00035">
    <property type="entry name" value="HTHGNTR"/>
</dbReference>
<dbReference type="SUPFAM" id="SSF64288">
    <property type="entry name" value="Chorismate lyase-like"/>
    <property type="match status" value="1"/>
</dbReference>
<dbReference type="GO" id="GO:0003700">
    <property type="term" value="F:DNA-binding transcription factor activity"/>
    <property type="evidence" value="ECO:0007669"/>
    <property type="project" value="InterPro"/>
</dbReference>
<dbReference type="InterPro" id="IPR028978">
    <property type="entry name" value="Chorismate_lyase_/UTRA_dom_sf"/>
</dbReference>
<evidence type="ECO:0000313" key="6">
    <source>
        <dbReference type="Proteomes" id="UP000195781"/>
    </source>
</evidence>